<proteinExistence type="predicted"/>
<sequence>PAAGADGAGRAVCRFSGNYRGAARRSRCLLRRNPAGHCRPRCPQCAAPGLCGNALEQAVLQLQRAALAGGRPQPAGPAARAPQGPQRRVEELRCQRHHLDARHLGVPLVCGLGFGVSRHSAGAGRPLVCQKPAAAAVPRLVHAPQRPAARLRVALRGCEPAGARLGRVSGV</sequence>
<name>A0A699V7I3_TANCI</name>
<dbReference type="AlphaFoldDB" id="A0A699V7I3"/>
<comment type="caution">
    <text evidence="1">The sequence shown here is derived from an EMBL/GenBank/DDBJ whole genome shotgun (WGS) entry which is preliminary data.</text>
</comment>
<reference evidence="1" key="1">
    <citation type="journal article" date="2019" name="Sci. Rep.">
        <title>Draft genome of Tanacetum cinerariifolium, the natural source of mosquito coil.</title>
        <authorList>
            <person name="Yamashiro T."/>
            <person name="Shiraishi A."/>
            <person name="Satake H."/>
            <person name="Nakayama K."/>
        </authorList>
    </citation>
    <scope>NUCLEOTIDE SEQUENCE</scope>
</reference>
<accession>A0A699V7I3</accession>
<organism evidence="1">
    <name type="scientific">Tanacetum cinerariifolium</name>
    <name type="common">Dalmatian daisy</name>
    <name type="synonym">Chrysanthemum cinerariifolium</name>
    <dbReference type="NCBI Taxonomy" id="118510"/>
    <lineage>
        <taxon>Eukaryota</taxon>
        <taxon>Viridiplantae</taxon>
        <taxon>Streptophyta</taxon>
        <taxon>Embryophyta</taxon>
        <taxon>Tracheophyta</taxon>
        <taxon>Spermatophyta</taxon>
        <taxon>Magnoliopsida</taxon>
        <taxon>eudicotyledons</taxon>
        <taxon>Gunneridae</taxon>
        <taxon>Pentapetalae</taxon>
        <taxon>asterids</taxon>
        <taxon>campanulids</taxon>
        <taxon>Asterales</taxon>
        <taxon>Asteraceae</taxon>
        <taxon>Asteroideae</taxon>
        <taxon>Anthemideae</taxon>
        <taxon>Anthemidinae</taxon>
        <taxon>Tanacetum</taxon>
    </lineage>
</organism>
<dbReference type="EMBL" id="BKCJ011400134">
    <property type="protein sequence ID" value="GFD30033.1"/>
    <property type="molecule type" value="Genomic_DNA"/>
</dbReference>
<evidence type="ECO:0000313" key="1">
    <source>
        <dbReference type="EMBL" id="GFD30033.1"/>
    </source>
</evidence>
<protein>
    <submittedName>
        <fullName evidence="1">Uncharacterized protein</fullName>
    </submittedName>
</protein>
<feature type="non-terminal residue" evidence="1">
    <location>
        <position position="1"/>
    </location>
</feature>
<gene>
    <name evidence="1" type="ORF">Tci_902002</name>
</gene>